<geneLocation type="chloroplast" evidence="3"/>
<comment type="similarity">
    <text evidence="1 2">Belongs to the bacterial ribosomal protein bS6 family.</text>
</comment>
<comment type="subcellular location">
    <subcellularLocation>
        <location evidence="2">Plastid</location>
        <location evidence="2">Chloroplast</location>
    </subcellularLocation>
</comment>
<dbReference type="InterPro" id="IPR000529">
    <property type="entry name" value="Ribosomal_bS6"/>
</dbReference>
<dbReference type="GeneID" id="37623165"/>
<keyword evidence="2" id="KW-0687">Ribonucleoprotein</keyword>
<dbReference type="RefSeq" id="YP_009510748.1">
    <property type="nucleotide sequence ID" value="NC_039141.1"/>
</dbReference>
<organism evidence="3">
    <name type="scientific">Gracilaria gracilis</name>
    <name type="common">Red alga</name>
    <dbReference type="NCBI Taxonomy" id="2777"/>
    <lineage>
        <taxon>Eukaryota</taxon>
        <taxon>Rhodophyta</taxon>
        <taxon>Florideophyceae</taxon>
        <taxon>Rhodymeniophycidae</taxon>
        <taxon>Gracilariales</taxon>
        <taxon>Gracilariaceae</taxon>
        <taxon>Gracilaria</taxon>
    </lineage>
</organism>
<dbReference type="PANTHER" id="PTHR21011">
    <property type="entry name" value="MITOCHONDRIAL 28S RIBOSOMAL PROTEIN S6"/>
    <property type="match status" value="1"/>
</dbReference>
<dbReference type="GO" id="GO:0009507">
    <property type="term" value="C:chloroplast"/>
    <property type="evidence" value="ECO:0007669"/>
    <property type="project" value="UniProtKB-SubCell"/>
</dbReference>
<dbReference type="EMBL" id="MH396011">
    <property type="protein sequence ID" value="AXI96421.1"/>
    <property type="molecule type" value="Genomic_DNA"/>
</dbReference>
<dbReference type="Pfam" id="PF01250">
    <property type="entry name" value="Ribosomal_S6"/>
    <property type="match status" value="1"/>
</dbReference>
<dbReference type="InterPro" id="IPR035980">
    <property type="entry name" value="Ribosomal_bS6_sf"/>
</dbReference>
<protein>
    <recommendedName>
        <fullName evidence="2">Small ribosomal subunit protein bS6c</fullName>
    </recommendedName>
</protein>
<dbReference type="Gene3D" id="3.30.70.60">
    <property type="match status" value="1"/>
</dbReference>
<proteinExistence type="inferred from homology"/>
<evidence type="ECO:0000256" key="1">
    <source>
        <dbReference type="ARBA" id="ARBA00009512"/>
    </source>
</evidence>
<dbReference type="InterPro" id="IPR020814">
    <property type="entry name" value="Ribosomal_S6_plastid/chlpt"/>
</dbReference>
<keyword evidence="2 3" id="KW-0689">Ribosomal protein</keyword>
<keyword evidence="3" id="KW-0150">Chloroplast</keyword>
<dbReference type="GO" id="GO:0006412">
    <property type="term" value="P:translation"/>
    <property type="evidence" value="ECO:0007669"/>
    <property type="project" value="UniProtKB-UniRule"/>
</dbReference>
<dbReference type="GO" id="GO:0070181">
    <property type="term" value="F:small ribosomal subunit rRNA binding"/>
    <property type="evidence" value="ECO:0007669"/>
    <property type="project" value="TreeGrafter"/>
</dbReference>
<keyword evidence="2" id="KW-0694">RNA-binding</keyword>
<dbReference type="CDD" id="cd15487">
    <property type="entry name" value="bS6_chloro_cyano"/>
    <property type="match status" value="1"/>
</dbReference>
<dbReference type="InterPro" id="IPR014717">
    <property type="entry name" value="Transl_elong_EF1B/ribsomal_bS6"/>
</dbReference>
<dbReference type="GO" id="GO:1990904">
    <property type="term" value="C:ribonucleoprotein complex"/>
    <property type="evidence" value="ECO:0007669"/>
    <property type="project" value="UniProtKB-KW"/>
</dbReference>
<sequence length="112" mass="13149">MIINYKVGIMNLNNYETIYILKPNITESENLTLVNQYKSLIKKYGGQNILIQHKGRRHLNYNIDSYYDGIYVQINYTASSNLVKILEKAMRLSEDIIRYITIKNNHVGHIQI</sequence>
<reference evidence="3" key="1">
    <citation type="submission" date="2018-05" db="EMBL/GenBank/DDBJ databases">
        <title>Organellar genomes of Gracilariaceae.</title>
        <authorList>
            <person name="Iha C."/>
            <person name="Oliveira M.C."/>
        </authorList>
    </citation>
    <scope>NUCLEOTIDE SEQUENCE</scope>
</reference>
<dbReference type="PANTHER" id="PTHR21011:SF1">
    <property type="entry name" value="SMALL RIBOSOMAL SUBUNIT PROTEIN BS6M"/>
    <property type="match status" value="1"/>
</dbReference>
<evidence type="ECO:0000313" key="3">
    <source>
        <dbReference type="EMBL" id="AXI96421.1"/>
    </source>
</evidence>
<gene>
    <name evidence="2 3" type="primary">rps6</name>
</gene>
<dbReference type="GO" id="GO:0005840">
    <property type="term" value="C:ribosome"/>
    <property type="evidence" value="ECO:0007669"/>
    <property type="project" value="UniProtKB-KW"/>
</dbReference>
<keyword evidence="2" id="KW-0699">rRNA-binding</keyword>
<name>A0A345U7I5_GRAGA</name>
<dbReference type="HAMAP" id="MF_00360">
    <property type="entry name" value="Ribosomal_bS6"/>
    <property type="match status" value="1"/>
</dbReference>
<comment type="function">
    <text evidence="2">Binds together with bS18 to 16S ribosomal RNA.</text>
</comment>
<accession>A0A345U7I5</accession>
<evidence type="ECO:0000256" key="2">
    <source>
        <dbReference type="HAMAP-Rule" id="MF_00360"/>
    </source>
</evidence>
<keyword evidence="3" id="KW-0934">Plastid</keyword>
<dbReference type="GO" id="GO:0003735">
    <property type="term" value="F:structural constituent of ribosome"/>
    <property type="evidence" value="ECO:0007669"/>
    <property type="project" value="InterPro"/>
</dbReference>
<dbReference type="SUPFAM" id="SSF54995">
    <property type="entry name" value="Ribosomal protein S6"/>
    <property type="match status" value="1"/>
</dbReference>
<dbReference type="NCBIfam" id="TIGR00166">
    <property type="entry name" value="S6"/>
    <property type="match status" value="1"/>
</dbReference>
<dbReference type="AlphaFoldDB" id="A0A345U7I5"/>